<feature type="chain" id="PRO_5042460476" description="LysM domain-containing protein" evidence="2">
    <location>
        <begin position="32"/>
        <end position="315"/>
    </location>
</feature>
<dbReference type="EMBL" id="CP050919">
    <property type="protein sequence ID" value="QIX59110.1"/>
    <property type="molecule type" value="Genomic_DNA"/>
</dbReference>
<protein>
    <recommendedName>
        <fullName evidence="3">LysM domain-containing protein</fullName>
    </recommendedName>
</protein>
<dbReference type="Proteomes" id="UP000503169">
    <property type="component" value="Chromosome"/>
</dbReference>
<sequence length="315" mass="31212">MKLNKKALKLTATVAGAVALGTVATTVSANADSIYTVKSGDTLSGISCQFGHDYAFVDTLASNNNIANKNLIYVGQKLVIKDDGEITSATASQVASLPSASASSTSQAQTDSASAASQASSTASDQASADSLAAAQSAAAASQAAAQSAAAASQAAAQSAAAASQAAAQSAAAASQAAAQSAAAASQAAAQSAAAASQAALQSQQAASQSAAATSTAYTTMAATSTTTSTSSTSSYTSSLSSSEEAAKEWITQKESGGSYTAKNGNYYGKYQLSISYLNGDLSAANQEKVADQYVASRYGSWTAAQSFWESHGWY</sequence>
<feature type="domain" description="LysM" evidence="3">
    <location>
        <begin position="33"/>
        <end position="80"/>
    </location>
</feature>
<dbReference type="CDD" id="cd00118">
    <property type="entry name" value="LysM"/>
    <property type="match status" value="1"/>
</dbReference>
<name>A0AAJ4KXA8_LIMFE</name>
<dbReference type="Gene3D" id="3.10.350.10">
    <property type="entry name" value="LysM domain"/>
    <property type="match status" value="1"/>
</dbReference>
<evidence type="ECO:0000256" key="1">
    <source>
        <dbReference type="SAM" id="MobiDB-lite"/>
    </source>
</evidence>
<dbReference type="AlphaFoldDB" id="A0AAJ4KXA8"/>
<evidence type="ECO:0000313" key="4">
    <source>
        <dbReference type="EMBL" id="QIX59110.1"/>
    </source>
</evidence>
<evidence type="ECO:0000256" key="2">
    <source>
        <dbReference type="SAM" id="SignalP"/>
    </source>
</evidence>
<feature type="region of interest" description="Disordered" evidence="1">
    <location>
        <begin position="100"/>
        <end position="121"/>
    </location>
</feature>
<evidence type="ECO:0000259" key="3">
    <source>
        <dbReference type="PROSITE" id="PS51782"/>
    </source>
</evidence>
<dbReference type="SUPFAM" id="SSF54106">
    <property type="entry name" value="LysM domain"/>
    <property type="match status" value="1"/>
</dbReference>
<accession>A0AAJ4KXA8</accession>
<dbReference type="InterPro" id="IPR018392">
    <property type="entry name" value="LysM"/>
</dbReference>
<evidence type="ECO:0000313" key="5">
    <source>
        <dbReference type="Proteomes" id="UP000503169"/>
    </source>
</evidence>
<dbReference type="PROSITE" id="PS51782">
    <property type="entry name" value="LYSM"/>
    <property type="match status" value="1"/>
</dbReference>
<gene>
    <name evidence="4" type="ORF">HCY95_01550</name>
</gene>
<dbReference type="Pfam" id="PF01476">
    <property type="entry name" value="LysM"/>
    <property type="match status" value="1"/>
</dbReference>
<organism evidence="4 5">
    <name type="scientific">Limosilactobacillus fermentum</name>
    <name type="common">Lactobacillus fermentum</name>
    <dbReference type="NCBI Taxonomy" id="1613"/>
    <lineage>
        <taxon>Bacteria</taxon>
        <taxon>Bacillati</taxon>
        <taxon>Bacillota</taxon>
        <taxon>Bacilli</taxon>
        <taxon>Lactobacillales</taxon>
        <taxon>Lactobacillaceae</taxon>
        <taxon>Limosilactobacillus</taxon>
    </lineage>
</organism>
<feature type="signal peptide" evidence="2">
    <location>
        <begin position="1"/>
        <end position="31"/>
    </location>
</feature>
<proteinExistence type="predicted"/>
<dbReference type="SMART" id="SM00257">
    <property type="entry name" value="LysM"/>
    <property type="match status" value="1"/>
</dbReference>
<reference evidence="4 5" key="1">
    <citation type="submission" date="2020-04" db="EMBL/GenBank/DDBJ databases">
        <title>Novel strain L. Fermentum HFD1 producer antibacterial peptides.</title>
        <authorList>
            <person name="Ozhegov G.D."/>
            <person name="Pavlova A.S."/>
            <person name="Zhuravleva D.E."/>
            <person name="Gogoleva N.V."/>
            <person name="Shagimardanova E.I."/>
            <person name="Markelova M.I."/>
            <person name="Yarullina D.R."/>
            <person name="Kayumov A.R."/>
        </authorList>
    </citation>
    <scope>NUCLEOTIDE SEQUENCE [LARGE SCALE GENOMIC DNA]</scope>
    <source>
        <strain evidence="4 5">HFD1</strain>
    </source>
</reference>
<dbReference type="InterPro" id="IPR036779">
    <property type="entry name" value="LysM_dom_sf"/>
</dbReference>
<dbReference type="RefSeq" id="WP_168183590.1">
    <property type="nucleotide sequence ID" value="NZ_CP050919.1"/>
</dbReference>
<keyword evidence="2" id="KW-0732">Signal</keyword>